<feature type="non-terminal residue" evidence="1">
    <location>
        <position position="1"/>
    </location>
</feature>
<keyword evidence="2" id="KW-1185">Reference proteome</keyword>
<evidence type="ECO:0000313" key="1">
    <source>
        <dbReference type="EMBL" id="MFD1048779.1"/>
    </source>
</evidence>
<name>A0ABW3MGQ9_9PSEU</name>
<dbReference type="EMBL" id="JBHTIS010001790">
    <property type="protein sequence ID" value="MFD1048779.1"/>
    <property type="molecule type" value="Genomic_DNA"/>
</dbReference>
<evidence type="ECO:0008006" key="3">
    <source>
        <dbReference type="Google" id="ProtNLM"/>
    </source>
</evidence>
<dbReference type="Gene3D" id="1.10.189.10">
    <property type="entry name" value="Pyruvate Phosphate Dikinase, domain 2"/>
    <property type="match status" value="1"/>
</dbReference>
<sequence length="64" mass="6731">AANRLAVEEGRIRVGGRTVPEGTTITIDGTSGEVALGAQPTMTGTTDPRLAQLRAWEGQNVRLL</sequence>
<reference evidence="2" key="1">
    <citation type="journal article" date="2019" name="Int. J. Syst. Evol. Microbiol.">
        <title>The Global Catalogue of Microorganisms (GCM) 10K type strain sequencing project: providing services to taxonomists for standard genome sequencing and annotation.</title>
        <authorList>
            <consortium name="The Broad Institute Genomics Platform"/>
            <consortium name="The Broad Institute Genome Sequencing Center for Infectious Disease"/>
            <person name="Wu L."/>
            <person name="Ma J."/>
        </authorList>
    </citation>
    <scope>NUCLEOTIDE SEQUENCE [LARGE SCALE GENOMIC DNA]</scope>
    <source>
        <strain evidence="2">JCM 31486</strain>
    </source>
</reference>
<organism evidence="1 2">
    <name type="scientific">Kibdelosporangium lantanae</name>
    <dbReference type="NCBI Taxonomy" id="1497396"/>
    <lineage>
        <taxon>Bacteria</taxon>
        <taxon>Bacillati</taxon>
        <taxon>Actinomycetota</taxon>
        <taxon>Actinomycetes</taxon>
        <taxon>Pseudonocardiales</taxon>
        <taxon>Pseudonocardiaceae</taxon>
        <taxon>Kibdelosporangium</taxon>
    </lineage>
</organism>
<proteinExistence type="predicted"/>
<dbReference type="Proteomes" id="UP001597045">
    <property type="component" value="Unassembled WGS sequence"/>
</dbReference>
<evidence type="ECO:0000313" key="2">
    <source>
        <dbReference type="Proteomes" id="UP001597045"/>
    </source>
</evidence>
<protein>
    <recommendedName>
        <fullName evidence="3">RNA-binding S4 domain-containing protein</fullName>
    </recommendedName>
</protein>
<accession>A0ABW3MGQ9</accession>
<dbReference type="Gene3D" id="3.50.30.10">
    <property type="entry name" value="Phosphohistidine domain"/>
    <property type="match status" value="1"/>
</dbReference>
<gene>
    <name evidence="1" type="ORF">ACFQ1S_26230</name>
</gene>
<comment type="caution">
    <text evidence="1">The sequence shown here is derived from an EMBL/GenBank/DDBJ whole genome shotgun (WGS) entry which is preliminary data.</text>
</comment>